<dbReference type="Proteomes" id="UP000701680">
    <property type="component" value="Unassembled WGS sequence"/>
</dbReference>
<name>A0A850HJK9_9FIRM</name>
<feature type="transmembrane region" description="Helical" evidence="5">
    <location>
        <begin position="287"/>
        <end position="311"/>
    </location>
</feature>
<proteinExistence type="predicted"/>
<keyword evidence="3 5" id="KW-1133">Transmembrane helix</keyword>
<evidence type="ECO:0000256" key="3">
    <source>
        <dbReference type="ARBA" id="ARBA00022989"/>
    </source>
</evidence>
<evidence type="ECO:0000259" key="6">
    <source>
        <dbReference type="Pfam" id="PF12698"/>
    </source>
</evidence>
<reference evidence="9 10" key="1">
    <citation type="journal article" date="2020" name="Cell Host Microbe">
        <title>Functional and Genomic Variation between Human-Derived Isolates of Lachnospiraceae Reveals Inter- and Intra-Species Diversity.</title>
        <authorList>
            <person name="Sorbara M.T."/>
            <person name="Littmann E.R."/>
            <person name="Fontana E."/>
            <person name="Moody T.U."/>
            <person name="Kohout C.E."/>
            <person name="Gjonbalaj M."/>
            <person name="Eaton V."/>
            <person name="Seok R."/>
            <person name="Leiner I.M."/>
            <person name="Pamer E.G."/>
        </authorList>
    </citation>
    <scope>NUCLEOTIDE SEQUENCE [LARGE SCALE GENOMIC DNA]</scope>
    <source>
        <strain evidence="8 9">MSK.17.11</strain>
        <strain evidence="7 10">MSK.17.38</strain>
    </source>
</reference>
<dbReference type="PANTHER" id="PTHR43471">
    <property type="entry name" value="ABC TRANSPORTER PERMEASE"/>
    <property type="match status" value="1"/>
</dbReference>
<feature type="domain" description="ABC-2 type transporter transmembrane" evidence="6">
    <location>
        <begin position="19"/>
        <end position="389"/>
    </location>
</feature>
<accession>A0A850HJK9</accession>
<evidence type="ECO:0000256" key="5">
    <source>
        <dbReference type="SAM" id="Phobius"/>
    </source>
</evidence>
<feature type="transmembrane region" description="Helical" evidence="5">
    <location>
        <begin position="376"/>
        <end position="394"/>
    </location>
</feature>
<protein>
    <submittedName>
        <fullName evidence="8">ABC transporter permease</fullName>
    </submittedName>
</protein>
<organism evidence="8 9">
    <name type="scientific">Dorea phocaeensis</name>
    <dbReference type="NCBI Taxonomy" id="2040291"/>
    <lineage>
        <taxon>Bacteria</taxon>
        <taxon>Bacillati</taxon>
        <taxon>Bacillota</taxon>
        <taxon>Clostridia</taxon>
        <taxon>Lachnospirales</taxon>
        <taxon>Lachnospiraceae</taxon>
        <taxon>Dorea</taxon>
    </lineage>
</organism>
<evidence type="ECO:0000256" key="4">
    <source>
        <dbReference type="ARBA" id="ARBA00023136"/>
    </source>
</evidence>
<feature type="transmembrane region" description="Helical" evidence="5">
    <location>
        <begin position="323"/>
        <end position="341"/>
    </location>
</feature>
<comment type="subcellular location">
    <subcellularLocation>
        <location evidence="1">Membrane</location>
        <topology evidence="1">Multi-pass membrane protein</topology>
    </subcellularLocation>
</comment>
<dbReference type="Proteomes" id="UP000528555">
    <property type="component" value="Unassembled WGS sequence"/>
</dbReference>
<reference evidence="8" key="2">
    <citation type="submission" date="2020-02" db="EMBL/GenBank/DDBJ databases">
        <authorList>
            <person name="Littmann E."/>
            <person name="Sorbara M."/>
        </authorList>
    </citation>
    <scope>NUCLEOTIDE SEQUENCE</scope>
    <source>
        <strain evidence="8">MSK.17.11</strain>
        <strain evidence="7">MSK.17.38</strain>
    </source>
</reference>
<dbReference type="Gene3D" id="3.40.1710.10">
    <property type="entry name" value="abc type-2 transporter like domain"/>
    <property type="match status" value="1"/>
</dbReference>
<dbReference type="InterPro" id="IPR013525">
    <property type="entry name" value="ABC2_TM"/>
</dbReference>
<dbReference type="GO" id="GO:0016020">
    <property type="term" value="C:membrane"/>
    <property type="evidence" value="ECO:0007669"/>
    <property type="project" value="UniProtKB-SubCell"/>
</dbReference>
<comment type="caution">
    <text evidence="8">The sequence shown here is derived from an EMBL/GenBank/DDBJ whole genome shotgun (WGS) entry which is preliminary data.</text>
</comment>
<dbReference type="OrthoDB" id="5486437at2"/>
<feature type="transmembrane region" description="Helical" evidence="5">
    <location>
        <begin position="195"/>
        <end position="217"/>
    </location>
</feature>
<dbReference type="RefSeq" id="WP_101694825.1">
    <property type="nucleotide sequence ID" value="NZ_JAAITX010000003.1"/>
</dbReference>
<evidence type="ECO:0000256" key="1">
    <source>
        <dbReference type="ARBA" id="ARBA00004141"/>
    </source>
</evidence>
<keyword evidence="9" id="KW-1185">Reference proteome</keyword>
<dbReference type="AlphaFoldDB" id="A0A850HJK9"/>
<dbReference type="GO" id="GO:0140359">
    <property type="term" value="F:ABC-type transporter activity"/>
    <property type="evidence" value="ECO:0007669"/>
    <property type="project" value="InterPro"/>
</dbReference>
<evidence type="ECO:0000313" key="10">
    <source>
        <dbReference type="Proteomes" id="UP000701680"/>
    </source>
</evidence>
<evidence type="ECO:0000313" key="9">
    <source>
        <dbReference type="Proteomes" id="UP000528555"/>
    </source>
</evidence>
<dbReference type="EMBL" id="JAAIUO010000003">
    <property type="protein sequence ID" value="NSK14365.1"/>
    <property type="molecule type" value="Genomic_DNA"/>
</dbReference>
<dbReference type="PANTHER" id="PTHR43471:SF3">
    <property type="entry name" value="ABC TRANSPORTER PERMEASE PROTEIN NATB"/>
    <property type="match status" value="1"/>
</dbReference>
<evidence type="ECO:0000313" key="8">
    <source>
        <dbReference type="EMBL" id="NVH58139.1"/>
    </source>
</evidence>
<evidence type="ECO:0000256" key="2">
    <source>
        <dbReference type="ARBA" id="ARBA00022692"/>
    </source>
</evidence>
<gene>
    <name evidence="8" type="ORF">G5A66_05635</name>
    <name evidence="7" type="ORF">G5A75_05655</name>
</gene>
<dbReference type="EMBL" id="JAAITX010000003">
    <property type="protein sequence ID" value="NVH58139.1"/>
    <property type="molecule type" value="Genomic_DNA"/>
</dbReference>
<sequence>MSGMRQIFKKEMDRIFKDKKMVFSVFFLPVLMMVVLLSIINGLASNMEKDIESHKSEIYVMNEPASFRDVLEVSKMKCQLKTVASEKEMKGAKKEILEGEADLIVEFPEGFEEDIAKYQEGDPVPQVKTYENPSEEYSQQASRNMTAALETYRQMLLSQRVEDMSSLTIFQVNSDNDEMYIQDERKAGGKAIGTMLPYFITILLFAGAMGIGTDMVAGEKERGTMASLLVSPIKRKDIALGKVLALMLISGVSSLIYVAAMVIGAPLMMSKMGGLGDLDIQLSVQQILMLGTLLVAIAFLYSTMIALISVFARSVKEANTYVMPAYMLVLVTGLLTMFTSGETSQKMFFIPIYNTALVLQGILGQEVTMMQFGVTLIETLAIGAVLMGVIVKAFDSEKVMSA</sequence>
<feature type="transmembrane region" description="Helical" evidence="5">
    <location>
        <begin position="238"/>
        <end position="267"/>
    </location>
</feature>
<evidence type="ECO:0000313" key="7">
    <source>
        <dbReference type="EMBL" id="NSK14365.1"/>
    </source>
</evidence>
<dbReference type="Pfam" id="PF12698">
    <property type="entry name" value="ABC2_membrane_3"/>
    <property type="match status" value="1"/>
</dbReference>
<keyword evidence="2 5" id="KW-0812">Transmembrane</keyword>
<keyword evidence="4 5" id="KW-0472">Membrane</keyword>
<feature type="transmembrane region" description="Helical" evidence="5">
    <location>
        <begin position="21"/>
        <end position="44"/>
    </location>
</feature>